<evidence type="ECO:0000313" key="8">
    <source>
        <dbReference type="EMBL" id="KAA9152892.1"/>
    </source>
</evidence>
<evidence type="ECO:0000256" key="1">
    <source>
        <dbReference type="ARBA" id="ARBA00006620"/>
    </source>
</evidence>
<dbReference type="Proteomes" id="UP000319769">
    <property type="component" value="Unassembled WGS sequence"/>
</dbReference>
<dbReference type="InterPro" id="IPR038570">
    <property type="entry name" value="HicA_sf"/>
</dbReference>
<accession>A0A5N0UPI1</accession>
<comment type="similarity">
    <text evidence="1">Belongs to the HicA mRNA interferase family.</text>
</comment>
<evidence type="ECO:0000256" key="3">
    <source>
        <dbReference type="ARBA" id="ARBA00022722"/>
    </source>
</evidence>
<proteinExistence type="inferred from homology"/>
<evidence type="ECO:0000256" key="7">
    <source>
        <dbReference type="ARBA" id="ARBA00023016"/>
    </source>
</evidence>
<keyword evidence="2" id="KW-1277">Toxin-antitoxin system</keyword>
<keyword evidence="6" id="KW-0694">RNA-binding</keyword>
<evidence type="ECO:0000256" key="6">
    <source>
        <dbReference type="ARBA" id="ARBA00022884"/>
    </source>
</evidence>
<dbReference type="GO" id="GO:0003729">
    <property type="term" value="F:mRNA binding"/>
    <property type="evidence" value="ECO:0007669"/>
    <property type="project" value="InterPro"/>
</dbReference>
<organism evidence="8 9">
    <name type="scientific">Amycolatopsis acidicola</name>
    <dbReference type="NCBI Taxonomy" id="2596893"/>
    <lineage>
        <taxon>Bacteria</taxon>
        <taxon>Bacillati</taxon>
        <taxon>Actinomycetota</taxon>
        <taxon>Actinomycetes</taxon>
        <taxon>Pseudonocardiales</taxon>
        <taxon>Pseudonocardiaceae</taxon>
        <taxon>Amycolatopsis</taxon>
    </lineage>
</organism>
<keyword evidence="5" id="KW-0378">Hydrolase</keyword>
<dbReference type="Gene3D" id="3.30.920.30">
    <property type="entry name" value="Hypothetical protein"/>
    <property type="match status" value="1"/>
</dbReference>
<dbReference type="SUPFAM" id="SSF54786">
    <property type="entry name" value="YcfA/nrd intein domain"/>
    <property type="match status" value="1"/>
</dbReference>
<dbReference type="OrthoDB" id="4425504at2"/>
<keyword evidence="3" id="KW-0540">Nuclease</keyword>
<evidence type="ECO:0000313" key="9">
    <source>
        <dbReference type="Proteomes" id="UP000319769"/>
    </source>
</evidence>
<keyword evidence="9" id="KW-1185">Reference proteome</keyword>
<evidence type="ECO:0000256" key="5">
    <source>
        <dbReference type="ARBA" id="ARBA00022801"/>
    </source>
</evidence>
<dbReference type="EMBL" id="VMNW02000082">
    <property type="protein sequence ID" value="KAA9152892.1"/>
    <property type="molecule type" value="Genomic_DNA"/>
</dbReference>
<keyword evidence="7" id="KW-0346">Stress response</keyword>
<dbReference type="AlphaFoldDB" id="A0A5N0UPI1"/>
<dbReference type="Pfam" id="PF07927">
    <property type="entry name" value="HicA_toxin"/>
    <property type="match status" value="1"/>
</dbReference>
<name>A0A5N0UPI1_9PSEU</name>
<evidence type="ECO:0000256" key="4">
    <source>
        <dbReference type="ARBA" id="ARBA00022759"/>
    </source>
</evidence>
<dbReference type="GO" id="GO:0004519">
    <property type="term" value="F:endonuclease activity"/>
    <property type="evidence" value="ECO:0007669"/>
    <property type="project" value="UniProtKB-KW"/>
</dbReference>
<comment type="caution">
    <text evidence="8">The sequence shown here is derived from an EMBL/GenBank/DDBJ whole genome shotgun (WGS) entry which is preliminary data.</text>
</comment>
<reference evidence="8" key="1">
    <citation type="submission" date="2019-09" db="EMBL/GenBank/DDBJ databases">
        <authorList>
            <person name="Teo W.F.A."/>
            <person name="Duangmal K."/>
        </authorList>
    </citation>
    <scope>NUCLEOTIDE SEQUENCE [LARGE SCALE GENOMIC DNA]</scope>
    <source>
        <strain evidence="8">K81G1</strain>
    </source>
</reference>
<gene>
    <name evidence="8" type="ORF">FPZ12_035855</name>
</gene>
<keyword evidence="4" id="KW-0255">Endonuclease</keyword>
<dbReference type="InterPro" id="IPR012933">
    <property type="entry name" value="HicA_mRNA_interferase"/>
</dbReference>
<evidence type="ECO:0000256" key="2">
    <source>
        <dbReference type="ARBA" id="ARBA00022649"/>
    </source>
</evidence>
<protein>
    <submittedName>
        <fullName evidence="8">Type II toxin-antitoxin system HicA family toxin</fullName>
    </submittedName>
</protein>
<dbReference type="GO" id="GO:0016787">
    <property type="term" value="F:hydrolase activity"/>
    <property type="evidence" value="ECO:0007669"/>
    <property type="project" value="UniProtKB-KW"/>
</dbReference>
<sequence length="69" mass="7923">MVRQMKYREVRRALLEMGCTHGGTRGSHEKWVCPCGKHRAIVPNHRVISPGVVRDTIKKLGCLREGWLQ</sequence>